<gene>
    <name evidence="2" type="ORF">V5799_010403</name>
</gene>
<proteinExistence type="predicted"/>
<feature type="compositionally biased region" description="Polar residues" evidence="1">
    <location>
        <begin position="160"/>
        <end position="170"/>
    </location>
</feature>
<comment type="caution">
    <text evidence="2">The sequence shown here is derived from an EMBL/GenBank/DDBJ whole genome shotgun (WGS) entry which is preliminary data.</text>
</comment>
<evidence type="ECO:0000256" key="1">
    <source>
        <dbReference type="SAM" id="MobiDB-lite"/>
    </source>
</evidence>
<name>A0AAQ4EK22_AMBAM</name>
<protein>
    <submittedName>
        <fullName evidence="2">Uncharacterized protein</fullName>
    </submittedName>
</protein>
<dbReference type="AlphaFoldDB" id="A0AAQ4EK22"/>
<organism evidence="2 3">
    <name type="scientific">Amblyomma americanum</name>
    <name type="common">Lone star tick</name>
    <dbReference type="NCBI Taxonomy" id="6943"/>
    <lineage>
        <taxon>Eukaryota</taxon>
        <taxon>Metazoa</taxon>
        <taxon>Ecdysozoa</taxon>
        <taxon>Arthropoda</taxon>
        <taxon>Chelicerata</taxon>
        <taxon>Arachnida</taxon>
        <taxon>Acari</taxon>
        <taxon>Parasitiformes</taxon>
        <taxon>Ixodida</taxon>
        <taxon>Ixodoidea</taxon>
        <taxon>Ixodidae</taxon>
        <taxon>Amblyomminae</taxon>
        <taxon>Amblyomma</taxon>
    </lineage>
</organism>
<dbReference type="PANTHER" id="PTHR33198">
    <property type="entry name" value="ANK_REP_REGION DOMAIN-CONTAINING PROTEIN-RELATED"/>
    <property type="match status" value="1"/>
</dbReference>
<evidence type="ECO:0000313" key="3">
    <source>
        <dbReference type="Proteomes" id="UP001321473"/>
    </source>
</evidence>
<evidence type="ECO:0000313" key="2">
    <source>
        <dbReference type="EMBL" id="KAK8775064.1"/>
    </source>
</evidence>
<sequence length="170" mass="19311">MLIYVMGREEEDDLASLRLRDAQKQDYDAGTRAFTTHFVSRTNAIYKRVKFNKRKQAAHQTVDTIVTDLYKLAACEYGSLKGELIRDHLVIGLIDINLSEKLQLNAELALERAILTARNSETVKLQQKELRPQSQLDIGAVKVRGSVHRVKPKRRPLRGSPNQRDVTGNS</sequence>
<dbReference type="Proteomes" id="UP001321473">
    <property type="component" value="Unassembled WGS sequence"/>
</dbReference>
<keyword evidence="3" id="KW-1185">Reference proteome</keyword>
<dbReference type="PANTHER" id="PTHR33198:SF20">
    <property type="entry name" value="RETROTRANSPOSON GAG DOMAIN-CONTAINING PROTEIN"/>
    <property type="match status" value="1"/>
</dbReference>
<accession>A0AAQ4EK22</accession>
<feature type="compositionally biased region" description="Basic residues" evidence="1">
    <location>
        <begin position="148"/>
        <end position="157"/>
    </location>
</feature>
<reference evidence="2 3" key="1">
    <citation type="journal article" date="2023" name="Arcadia Sci">
        <title>De novo assembly of a long-read Amblyomma americanum tick genome.</title>
        <authorList>
            <person name="Chou S."/>
            <person name="Poskanzer K.E."/>
            <person name="Rollins M."/>
            <person name="Thuy-Boun P.S."/>
        </authorList>
    </citation>
    <scope>NUCLEOTIDE SEQUENCE [LARGE SCALE GENOMIC DNA]</scope>
    <source>
        <strain evidence="2">F_SG_1</strain>
        <tissue evidence="2">Salivary glands</tissue>
    </source>
</reference>
<dbReference type="EMBL" id="JARKHS020014602">
    <property type="protein sequence ID" value="KAK8775064.1"/>
    <property type="molecule type" value="Genomic_DNA"/>
</dbReference>
<feature type="region of interest" description="Disordered" evidence="1">
    <location>
        <begin position="148"/>
        <end position="170"/>
    </location>
</feature>